<dbReference type="GO" id="GO:0005524">
    <property type="term" value="F:ATP binding"/>
    <property type="evidence" value="ECO:0007669"/>
    <property type="project" value="UniProtKB-KW"/>
</dbReference>
<dbReference type="InterPro" id="IPR008266">
    <property type="entry name" value="Tyr_kinase_AS"/>
</dbReference>
<dbReference type="InterPro" id="IPR001245">
    <property type="entry name" value="Ser-Thr/Tyr_kinase_cat_dom"/>
</dbReference>
<dbReference type="InterPro" id="IPR011009">
    <property type="entry name" value="Kinase-like_dom_sf"/>
</dbReference>
<evidence type="ECO:0000256" key="4">
    <source>
        <dbReference type="ARBA" id="ARBA00022840"/>
    </source>
</evidence>
<comment type="caution">
    <text evidence="7">The sequence shown here is derived from an EMBL/GenBank/DDBJ whole genome shotgun (WGS) entry which is preliminary data.</text>
</comment>
<reference evidence="7 8" key="1">
    <citation type="journal article" date="2019" name="Environ. Microbiol.">
        <title>At the nexus of three kingdoms: the genome of the mycorrhizal fungus Gigaspora margarita provides insights into plant, endobacterial and fungal interactions.</title>
        <authorList>
            <person name="Venice F."/>
            <person name="Ghignone S."/>
            <person name="Salvioli di Fossalunga A."/>
            <person name="Amselem J."/>
            <person name="Novero M."/>
            <person name="Xianan X."/>
            <person name="Sedzielewska Toro K."/>
            <person name="Morin E."/>
            <person name="Lipzen A."/>
            <person name="Grigoriev I.V."/>
            <person name="Henrissat B."/>
            <person name="Martin F.M."/>
            <person name="Bonfante P."/>
        </authorList>
    </citation>
    <scope>NUCLEOTIDE SEQUENCE [LARGE SCALE GENOMIC DNA]</scope>
    <source>
        <strain evidence="7 8">BEG34</strain>
    </source>
</reference>
<dbReference type="SUPFAM" id="SSF81901">
    <property type="entry name" value="HCP-like"/>
    <property type="match status" value="1"/>
</dbReference>
<dbReference type="SMART" id="SM00671">
    <property type="entry name" value="SEL1"/>
    <property type="match status" value="2"/>
</dbReference>
<evidence type="ECO:0000256" key="1">
    <source>
        <dbReference type="ARBA" id="ARBA00022679"/>
    </source>
</evidence>
<dbReference type="PANTHER" id="PTHR44329">
    <property type="entry name" value="SERINE/THREONINE-PROTEIN KINASE TNNI3K-RELATED"/>
    <property type="match status" value="1"/>
</dbReference>
<dbReference type="PROSITE" id="PS50011">
    <property type="entry name" value="PROTEIN_KINASE_DOM"/>
    <property type="match status" value="1"/>
</dbReference>
<dbReference type="InterPro" id="IPR036537">
    <property type="entry name" value="Adaptor_Cbl_N_dom_sf"/>
</dbReference>
<keyword evidence="4" id="KW-0067">ATP-binding</keyword>
<dbReference type="AlphaFoldDB" id="A0A8H3XBB4"/>
<dbReference type="SUPFAM" id="SSF56112">
    <property type="entry name" value="Protein kinase-like (PK-like)"/>
    <property type="match status" value="1"/>
</dbReference>
<dbReference type="GO" id="GO:0004674">
    <property type="term" value="F:protein serine/threonine kinase activity"/>
    <property type="evidence" value="ECO:0007669"/>
    <property type="project" value="TreeGrafter"/>
</dbReference>
<dbReference type="Pfam" id="PF08238">
    <property type="entry name" value="Sel1"/>
    <property type="match status" value="3"/>
</dbReference>
<evidence type="ECO:0000256" key="2">
    <source>
        <dbReference type="ARBA" id="ARBA00022741"/>
    </source>
</evidence>
<dbReference type="PROSITE" id="PS00109">
    <property type="entry name" value="PROTEIN_KINASE_TYR"/>
    <property type="match status" value="1"/>
</dbReference>
<dbReference type="InterPro" id="IPR054000">
    <property type="entry name" value="MLKL_N"/>
</dbReference>
<evidence type="ECO:0000313" key="8">
    <source>
        <dbReference type="Proteomes" id="UP000439903"/>
    </source>
</evidence>
<dbReference type="Gene3D" id="1.10.510.10">
    <property type="entry name" value="Transferase(Phosphotransferase) domain 1"/>
    <property type="match status" value="1"/>
</dbReference>
<feature type="domain" description="Protein kinase" evidence="6">
    <location>
        <begin position="236"/>
        <end position="505"/>
    </location>
</feature>
<dbReference type="InterPro" id="IPR051681">
    <property type="entry name" value="Ser/Thr_Kinases-Pseudokinases"/>
</dbReference>
<dbReference type="InterPro" id="IPR011990">
    <property type="entry name" value="TPR-like_helical_dom_sf"/>
</dbReference>
<gene>
    <name evidence="7" type="ORF">F8M41_005057</name>
</gene>
<keyword evidence="3 7" id="KW-0418">Kinase</keyword>
<keyword evidence="8" id="KW-1185">Reference proteome</keyword>
<dbReference type="Proteomes" id="UP000439903">
    <property type="component" value="Unassembled WGS sequence"/>
</dbReference>
<evidence type="ECO:0000256" key="5">
    <source>
        <dbReference type="SAM" id="Coils"/>
    </source>
</evidence>
<proteinExistence type="predicted"/>
<dbReference type="Pfam" id="PF07714">
    <property type="entry name" value="PK_Tyr_Ser-Thr"/>
    <property type="match status" value="1"/>
</dbReference>
<dbReference type="EMBL" id="WTPW01001472">
    <property type="protein sequence ID" value="KAF0433484.1"/>
    <property type="molecule type" value="Genomic_DNA"/>
</dbReference>
<evidence type="ECO:0000259" key="6">
    <source>
        <dbReference type="PROSITE" id="PS50011"/>
    </source>
</evidence>
<keyword evidence="5" id="KW-0175">Coiled coil</keyword>
<dbReference type="GO" id="GO:0007166">
    <property type="term" value="P:cell surface receptor signaling pathway"/>
    <property type="evidence" value="ECO:0007669"/>
    <property type="project" value="InterPro"/>
</dbReference>
<dbReference type="InterPro" id="IPR000719">
    <property type="entry name" value="Prot_kinase_dom"/>
</dbReference>
<protein>
    <submittedName>
        <fullName evidence="7">Kinase-like protein</fullName>
    </submittedName>
</protein>
<dbReference type="Gene3D" id="1.25.40.10">
    <property type="entry name" value="Tetratricopeptide repeat domain"/>
    <property type="match status" value="1"/>
</dbReference>
<dbReference type="Pfam" id="PF22215">
    <property type="entry name" value="MLKL_N"/>
    <property type="match status" value="1"/>
</dbReference>
<accession>A0A8H3XBB4</accession>
<sequence length="704" mass="79895">MMSETANTAHETIDSNSDIIKNTLGVIGAIGDAAQPYLPLISTVTTIITEIFNIYENVQYNKNICSSLMDRVTAAEAAIKTLERRKKNNEKNFRNTNYYITFLKFVDVMERIKQFIKDVSTLSGFKRLIHVNSVKEKFESLTNEFETIMNDLHFATTLFNDEQREIDATALKSDLEEMSKFLDTIGDSVVDANQNINNVLKEVLIIKSQLRYQNPITKNIKATEIDPKELNDPQIGSTTDTRGSKESPLVKKLLYGAIEVACKRTKIIDDGTSESQKIQSQLAILGKLKNSPNILKFYGLSKVSNYQVMVFEWAECGTLQELYSENDIAWRSKVQIALDICRGLVFLHTCEILHHDIRCANILMTSRLEPKIANFKYSRHDSSHTSKINCLNEIIHWMAPEKLKETPEDPVRYTFKCEIFSFGMLLWELAFEKIPYANMEINKIKEHVLKGNREKITWGVGSPEIQKIQRKFAKIIIAAWQQDINVRASLQDIFLKLNKLSMAFARPGSSPSLLPDGTIDLDGSKPQPQPIELPEITMNFNLPKIIPFEEGIKAHKKKDHKTAWECFKAHSELGNATAKYWMGYYLVEGYPSGVKDLVRASQLFKAAADDGIPDAQLRYAFSLTNTPGIKFNRKTFSEFSEYLTKAADAGNVTAQYNLGDMYLNGKLLCPVNEELGIKYLKLAALTNHLDAIKLLEEKEINIFS</sequence>
<dbReference type="CDD" id="cd21037">
    <property type="entry name" value="MLKL_NTD"/>
    <property type="match status" value="1"/>
</dbReference>
<keyword evidence="1" id="KW-0808">Transferase</keyword>
<keyword evidence="2" id="KW-0547">Nucleotide-binding</keyword>
<dbReference type="InterPro" id="IPR059179">
    <property type="entry name" value="MLKL-like_MCAfunc"/>
</dbReference>
<organism evidence="7 8">
    <name type="scientific">Gigaspora margarita</name>
    <dbReference type="NCBI Taxonomy" id="4874"/>
    <lineage>
        <taxon>Eukaryota</taxon>
        <taxon>Fungi</taxon>
        <taxon>Fungi incertae sedis</taxon>
        <taxon>Mucoromycota</taxon>
        <taxon>Glomeromycotina</taxon>
        <taxon>Glomeromycetes</taxon>
        <taxon>Diversisporales</taxon>
        <taxon>Gigasporaceae</taxon>
        <taxon>Gigaspora</taxon>
    </lineage>
</organism>
<feature type="coiled-coil region" evidence="5">
    <location>
        <begin position="65"/>
        <end position="92"/>
    </location>
</feature>
<name>A0A8H3XBB4_GIGMA</name>
<dbReference type="InterPro" id="IPR006597">
    <property type="entry name" value="Sel1-like"/>
</dbReference>
<evidence type="ECO:0000313" key="7">
    <source>
        <dbReference type="EMBL" id="KAF0433484.1"/>
    </source>
</evidence>
<dbReference type="Gene3D" id="1.20.930.20">
    <property type="entry name" value="Adaptor protein Cbl, N-terminal domain"/>
    <property type="match status" value="1"/>
</dbReference>
<dbReference type="PANTHER" id="PTHR44329:SF288">
    <property type="entry name" value="MITOGEN-ACTIVATED PROTEIN KINASE KINASE KINASE 20"/>
    <property type="match status" value="1"/>
</dbReference>
<evidence type="ECO:0000256" key="3">
    <source>
        <dbReference type="ARBA" id="ARBA00022777"/>
    </source>
</evidence>
<dbReference type="OrthoDB" id="2314769at2759"/>